<sequence length="460" mass="51180">MDNPSSADLLIGYLSLSVSCLAFGFAFVPLKRYDTRDGLFVQWVQCSVVFMAGLIINIARGLPPFNLIAAVGGFLYATGNVASVPIVAEMGIGLGMLTWGSVQIIVGWSVARFGLFGTKAQHVQSPFFNSLGVLITLISGLMFVFVYSRQNVADEVEDGEGRAAQSNIVPLNSTNPPYGSVNSTTGERTATTVGAPGDNLASTDRQQKKWHFHVKSRKLLFVTLTVCLGVLHGLMLTPIVYVQDTDQRASKNALDFVFSHFCAVFFFSTFYFVLYSLFRRGRPYVNPSLVLPSVAYGLLWSLGMSLFIVSNRILSQPVSFPVTVRLPAIIGAVVDVFLFKDIRGRRRLAWLFAAIIVGSIGVILFIFGCDVSCFVQIHFCAKELIGEQHQPQLFQIVSRQPQFEHSERYHFPVGANQQFNHFTFKPHRYVMKMMHWDGGPFFPVVIEIRSVSDRYPEQVP</sequence>
<keyword evidence="5 7" id="KW-0472">Membrane</keyword>
<keyword evidence="8" id="KW-1185">Reference proteome</keyword>
<dbReference type="GO" id="GO:0016020">
    <property type="term" value="C:membrane"/>
    <property type="evidence" value="ECO:0007669"/>
    <property type="project" value="UniProtKB-SubCell"/>
</dbReference>
<evidence type="ECO:0000256" key="7">
    <source>
        <dbReference type="SAM" id="Phobius"/>
    </source>
</evidence>
<feature type="transmembrane region" description="Helical" evidence="7">
    <location>
        <begin position="65"/>
        <end position="87"/>
    </location>
</feature>
<evidence type="ECO:0000313" key="8">
    <source>
        <dbReference type="Proteomes" id="UP000050741"/>
    </source>
</evidence>
<organism evidence="8 9">
    <name type="scientific">Globodera pallida</name>
    <name type="common">Potato cyst nematode worm</name>
    <name type="synonym">Heterodera pallida</name>
    <dbReference type="NCBI Taxonomy" id="36090"/>
    <lineage>
        <taxon>Eukaryota</taxon>
        <taxon>Metazoa</taxon>
        <taxon>Ecdysozoa</taxon>
        <taxon>Nematoda</taxon>
        <taxon>Chromadorea</taxon>
        <taxon>Rhabditida</taxon>
        <taxon>Tylenchina</taxon>
        <taxon>Tylenchomorpha</taxon>
        <taxon>Tylenchoidea</taxon>
        <taxon>Heteroderidae</taxon>
        <taxon>Heteroderinae</taxon>
        <taxon>Globodera</taxon>
    </lineage>
</organism>
<evidence type="ECO:0000256" key="6">
    <source>
        <dbReference type="SAM" id="MobiDB-lite"/>
    </source>
</evidence>
<dbReference type="GO" id="GO:0015144">
    <property type="term" value="F:carbohydrate transmembrane transporter activity"/>
    <property type="evidence" value="ECO:0007669"/>
    <property type="project" value="InterPro"/>
</dbReference>
<feature type="transmembrane region" description="Helical" evidence="7">
    <location>
        <begin position="40"/>
        <end position="59"/>
    </location>
</feature>
<feature type="transmembrane region" description="Helical" evidence="7">
    <location>
        <begin position="348"/>
        <end position="368"/>
    </location>
</feature>
<proteinExistence type="inferred from homology"/>
<feature type="region of interest" description="Disordered" evidence="6">
    <location>
        <begin position="165"/>
        <end position="202"/>
    </location>
</feature>
<evidence type="ECO:0000256" key="4">
    <source>
        <dbReference type="ARBA" id="ARBA00022989"/>
    </source>
</evidence>
<feature type="transmembrane region" description="Helical" evidence="7">
    <location>
        <begin position="219"/>
        <end position="241"/>
    </location>
</feature>
<dbReference type="Pfam" id="PF07857">
    <property type="entry name" value="TMEM144"/>
    <property type="match status" value="1"/>
</dbReference>
<reference evidence="9" key="3">
    <citation type="submission" date="2016-06" db="UniProtKB">
        <authorList>
            <consortium name="WormBaseParasite"/>
        </authorList>
    </citation>
    <scope>IDENTIFICATION</scope>
</reference>
<dbReference type="InterPro" id="IPR010651">
    <property type="entry name" value="Sugar_transport"/>
</dbReference>
<keyword evidence="4 7" id="KW-1133">Transmembrane helix</keyword>
<dbReference type="PANTHER" id="PTHR16119:SF18">
    <property type="entry name" value="TRANSMEMBRANE PROTEIN 144 HOMOLOG"/>
    <property type="match status" value="1"/>
</dbReference>
<dbReference type="PANTHER" id="PTHR16119">
    <property type="entry name" value="TRANSMEMBRANE PROTEIN 144"/>
    <property type="match status" value="1"/>
</dbReference>
<feature type="transmembrane region" description="Helical" evidence="7">
    <location>
        <begin position="322"/>
        <end position="339"/>
    </location>
</feature>
<dbReference type="AlphaFoldDB" id="A0A183C803"/>
<evidence type="ECO:0000256" key="3">
    <source>
        <dbReference type="ARBA" id="ARBA00022692"/>
    </source>
</evidence>
<feature type="transmembrane region" description="Helical" evidence="7">
    <location>
        <begin position="127"/>
        <end position="147"/>
    </location>
</feature>
<reference evidence="8" key="1">
    <citation type="submission" date="2013-12" db="EMBL/GenBank/DDBJ databases">
        <authorList>
            <person name="Aslett M."/>
        </authorList>
    </citation>
    <scope>NUCLEOTIDE SEQUENCE [LARGE SCALE GENOMIC DNA]</scope>
    <source>
        <strain evidence="8">Lindley</strain>
    </source>
</reference>
<dbReference type="WBParaSite" id="GPLIN_000899900">
    <property type="protein sequence ID" value="GPLIN_000899900"/>
    <property type="gene ID" value="GPLIN_000899900"/>
</dbReference>
<evidence type="ECO:0000256" key="2">
    <source>
        <dbReference type="ARBA" id="ARBA00005731"/>
    </source>
</evidence>
<evidence type="ECO:0000256" key="5">
    <source>
        <dbReference type="ARBA" id="ARBA00023136"/>
    </source>
</evidence>
<feature type="transmembrane region" description="Helical" evidence="7">
    <location>
        <begin position="6"/>
        <end position="28"/>
    </location>
</feature>
<comment type="similarity">
    <text evidence="2">Belongs to the TMEM144 family.</text>
</comment>
<feature type="compositionally biased region" description="Polar residues" evidence="6">
    <location>
        <begin position="165"/>
        <end position="192"/>
    </location>
</feature>
<feature type="transmembrane region" description="Helical" evidence="7">
    <location>
        <begin position="253"/>
        <end position="277"/>
    </location>
</feature>
<reference evidence="8" key="2">
    <citation type="submission" date="2014-05" db="EMBL/GenBank/DDBJ databases">
        <title>The genome and life-stage specific transcriptomes of Globodera pallida elucidate key aspects of plant parasitism by a cyst nematode.</title>
        <authorList>
            <person name="Cotton J.A."/>
            <person name="Lilley C.J."/>
            <person name="Jones L.M."/>
            <person name="Kikuchi T."/>
            <person name="Reid A.J."/>
            <person name="Thorpe P."/>
            <person name="Tsai I.J."/>
            <person name="Beasley H."/>
            <person name="Blok V."/>
            <person name="Cock P.J.A."/>
            <person name="Van den Akker S.E."/>
            <person name="Holroyd N."/>
            <person name="Hunt M."/>
            <person name="Mantelin S."/>
            <person name="Naghra H."/>
            <person name="Pain A."/>
            <person name="Palomares-Rius J.E."/>
            <person name="Zarowiecki M."/>
            <person name="Berriman M."/>
            <person name="Jones J.T."/>
            <person name="Urwin P.E."/>
        </authorList>
    </citation>
    <scope>NUCLEOTIDE SEQUENCE [LARGE SCALE GENOMIC DNA]</scope>
    <source>
        <strain evidence="8">Lindley</strain>
    </source>
</reference>
<feature type="transmembrane region" description="Helical" evidence="7">
    <location>
        <begin position="289"/>
        <end position="310"/>
    </location>
</feature>
<dbReference type="Proteomes" id="UP000050741">
    <property type="component" value="Unassembled WGS sequence"/>
</dbReference>
<dbReference type="InterPro" id="IPR012435">
    <property type="entry name" value="TMEM144"/>
</dbReference>
<comment type="subcellular location">
    <subcellularLocation>
        <location evidence="1">Membrane</location>
        <topology evidence="1">Multi-pass membrane protein</topology>
    </subcellularLocation>
</comment>
<protein>
    <submittedName>
        <fullName evidence="9">Transmembrane protein 144</fullName>
    </submittedName>
</protein>
<accession>A0A183C803</accession>
<feature type="transmembrane region" description="Helical" evidence="7">
    <location>
        <begin position="94"/>
        <end position="115"/>
    </location>
</feature>
<name>A0A183C803_GLOPA</name>
<keyword evidence="3 7" id="KW-0812">Transmembrane</keyword>
<evidence type="ECO:0000313" key="9">
    <source>
        <dbReference type="WBParaSite" id="GPLIN_000899900"/>
    </source>
</evidence>
<evidence type="ECO:0000256" key="1">
    <source>
        <dbReference type="ARBA" id="ARBA00004141"/>
    </source>
</evidence>